<proteinExistence type="predicted"/>
<comment type="caution">
    <text evidence="2">The sequence shown here is derived from an EMBL/GenBank/DDBJ whole genome shotgun (WGS) entry which is preliminary data.</text>
</comment>
<dbReference type="RefSeq" id="WP_032001492.1">
    <property type="nucleotide sequence ID" value="NZ_AP024802.1"/>
</dbReference>
<sequence length="91" mass="10303">MICKLIDAGVTNPEEIESSVDRLYNFLVSPTKNDIANSIQPEGLDLTLPERRINGINTLHKLIDQADLTKDQLDDIKLYLNPYSFLDSKKV</sequence>
<organism evidence="2 4">
    <name type="scientific">Acinetobacter baumannii</name>
    <dbReference type="NCBI Taxonomy" id="470"/>
    <lineage>
        <taxon>Bacteria</taxon>
        <taxon>Pseudomonadati</taxon>
        <taxon>Pseudomonadota</taxon>
        <taxon>Gammaproteobacteria</taxon>
        <taxon>Moraxellales</taxon>
        <taxon>Moraxellaceae</taxon>
        <taxon>Acinetobacter</taxon>
        <taxon>Acinetobacter calcoaceticus/baumannii complex</taxon>
    </lineage>
</organism>
<dbReference type="EMBL" id="LLFE01000031">
    <property type="protein sequence ID" value="KQD21038.1"/>
    <property type="molecule type" value="Genomic_DNA"/>
</dbReference>
<evidence type="ECO:0000313" key="1">
    <source>
        <dbReference type="EMBL" id="KQD21038.1"/>
    </source>
</evidence>
<dbReference type="EMBL" id="RFBY01000085">
    <property type="protein sequence ID" value="RSP70332.1"/>
    <property type="molecule type" value="Genomic_DNA"/>
</dbReference>
<gene>
    <name evidence="1" type="ORF">APD06_08115</name>
    <name evidence="2" type="ORF">EA722_17400</name>
</gene>
<name>A0A429LBH3_ACIBA</name>
<dbReference type="Proteomes" id="UP000051322">
    <property type="component" value="Unassembled WGS sequence"/>
</dbReference>
<reference evidence="1 3" key="1">
    <citation type="submission" date="2015-10" db="EMBL/GenBank/DDBJ databases">
        <title>The utility of whole genome sequencing in characterizing Acinetobacter epidemiology and analyzing hospital outbreaks.</title>
        <authorList>
            <person name="Ozer E.A."/>
            <person name="Fitzpatrick M.A."/>
            <person name="Hauser A.R."/>
        </authorList>
    </citation>
    <scope>NUCLEOTIDE SEQUENCE [LARGE SCALE GENOMIC DNA]</scope>
    <source>
        <strain evidence="1 3">ABBL059</strain>
    </source>
</reference>
<dbReference type="AlphaFoldDB" id="A0A429LBH3"/>
<protein>
    <submittedName>
        <fullName evidence="2">Uncharacterized protein</fullName>
    </submittedName>
</protein>
<accession>A0A429LBH3</accession>
<reference evidence="2 4" key="2">
    <citation type="submission" date="2018-10" db="EMBL/GenBank/DDBJ databases">
        <title>GWAS and RNA-Seq identify cryptic mechanisms of antimicrobial resistance in Acinetobacter baumannii.</title>
        <authorList>
            <person name="Sahl J.W."/>
        </authorList>
    </citation>
    <scope>NUCLEOTIDE SEQUENCE [LARGE SCALE GENOMIC DNA]</scope>
    <source>
        <strain evidence="2 4">TG31299</strain>
    </source>
</reference>
<evidence type="ECO:0000313" key="3">
    <source>
        <dbReference type="Proteomes" id="UP000051322"/>
    </source>
</evidence>
<dbReference type="Proteomes" id="UP000269597">
    <property type="component" value="Unassembled WGS sequence"/>
</dbReference>
<evidence type="ECO:0000313" key="4">
    <source>
        <dbReference type="Proteomes" id="UP000269597"/>
    </source>
</evidence>
<evidence type="ECO:0000313" key="2">
    <source>
        <dbReference type="EMBL" id="RSP70332.1"/>
    </source>
</evidence>